<evidence type="ECO:0000256" key="7">
    <source>
        <dbReference type="ARBA" id="ARBA00022692"/>
    </source>
</evidence>
<evidence type="ECO:0000256" key="3">
    <source>
        <dbReference type="ARBA" id="ARBA00022448"/>
    </source>
</evidence>
<keyword evidence="13" id="KW-0479">Metal-binding</keyword>
<feature type="binding site" evidence="13">
    <location>
        <position position="439"/>
    </location>
    <ligand>
        <name>K(+)</name>
        <dbReference type="ChEBI" id="CHEBI:29103"/>
    </ligand>
</feature>
<dbReference type="GeneID" id="77206942"/>
<evidence type="ECO:0000313" key="16">
    <source>
        <dbReference type="EMBL" id="NNI79468.1"/>
    </source>
</evidence>
<feature type="transmembrane region" description="Helical" evidence="14">
    <location>
        <begin position="38"/>
        <end position="57"/>
    </location>
</feature>
<sequence>MRILSIIRIVGILVMCFSLTMLAPAFVALLYGDGGGKAFMQTFVMSAIVGMLLWWPCHHHKEELRSRDGFLIVVAFWLVLGSIGAIPFMLFEKPHLSFSSAIFESFSGLTTTGATVIEGLDQLPKAILFYRQLLQWLGGMGIIVLAVAIIPLLGIGGTQLYRAESSGPLKEQKLRPRIAEVAKLLWILYFSLTVLCAIAYWFAGMNAFDAIGHSFSTVANGGFSTHDASMGYFNNATIYLITTFFMLIAGVNFNLHISALTYLGKQSLWKNYWKDPEFRFFVAIQVLFILLFSLSLYFYDVLTNLSDAFIQGSLQLTSMSMTAGYSIFDMNNLPAFSAMLLVIASVIGGCGGSTTGGLKTIRVLILWLQVKRELRSLVHPNLVQPIKLGQNILPIRMLESIWAFLMIFILVYWVCVFAVILCGMDVFDAMGSVFATLTNAGPGLGVIHQDFLNVPESAKIVFAFAMICGRLEIFSLLVLFTPTFWKE</sequence>
<dbReference type="EMBL" id="PPVL01000007">
    <property type="protein sequence ID" value="NNI79468.1"/>
    <property type="molecule type" value="Genomic_DNA"/>
</dbReference>
<dbReference type="InterPro" id="IPR004772">
    <property type="entry name" value="TrkH"/>
</dbReference>
<feature type="transmembrane region" description="Helical" evidence="14">
    <location>
        <begin position="335"/>
        <end position="358"/>
    </location>
</feature>
<feature type="binding site" evidence="13">
    <location>
        <position position="323"/>
    </location>
    <ligand>
        <name>K(+)</name>
        <dbReference type="ChEBI" id="CHEBI:29103"/>
    </ligand>
</feature>
<evidence type="ECO:0000256" key="11">
    <source>
        <dbReference type="ARBA" id="ARBA00023136"/>
    </source>
</evidence>
<comment type="subcellular location">
    <subcellularLocation>
        <location evidence="1 12">Cell inner membrane</location>
        <topology evidence="1 12">Multi-pass membrane protein</topology>
    </subcellularLocation>
</comment>
<feature type="transmembrane region" description="Helical" evidence="14">
    <location>
        <begin position="401"/>
        <end position="421"/>
    </location>
</feature>
<feature type="binding site" evidence="13">
    <location>
        <position position="322"/>
    </location>
    <ligand>
        <name>K(+)</name>
        <dbReference type="ChEBI" id="CHEBI:29103"/>
    </ligand>
</feature>
<proteinExistence type="inferred from homology"/>
<dbReference type="Proteomes" id="UP001182304">
    <property type="component" value="Unassembled WGS sequence"/>
</dbReference>
<evidence type="ECO:0000256" key="4">
    <source>
        <dbReference type="ARBA" id="ARBA00022475"/>
    </source>
</evidence>
<comment type="caution">
    <text evidence="16">The sequence shown here is derived from an EMBL/GenBank/DDBJ whole genome shotgun (WGS) entry which is preliminary data.</text>
</comment>
<dbReference type="GO" id="GO:0046872">
    <property type="term" value="F:metal ion binding"/>
    <property type="evidence" value="ECO:0007669"/>
    <property type="project" value="UniProtKB-KW"/>
</dbReference>
<comment type="function">
    <text evidence="12">Low-affinity potassium transport system. Interacts with Trk system potassium uptake protein TrkA.</text>
</comment>
<dbReference type="Proteomes" id="UP000540079">
    <property type="component" value="Unassembled WGS sequence"/>
</dbReference>
<keyword evidence="3 12" id="KW-0813">Transport</keyword>
<feature type="binding site" evidence="13">
    <location>
        <position position="111"/>
    </location>
    <ligand>
        <name>K(+)</name>
        <dbReference type="ChEBI" id="CHEBI:29103"/>
    </ligand>
</feature>
<evidence type="ECO:0000313" key="15">
    <source>
        <dbReference type="EMBL" id="MDT3452499.1"/>
    </source>
</evidence>
<accession>A0A849CQH1</accession>
<dbReference type="PANTHER" id="PTHR32024:SF2">
    <property type="entry name" value="TRK SYSTEM POTASSIUM UPTAKE PROTEIN TRKG-RELATED"/>
    <property type="match status" value="1"/>
</dbReference>
<evidence type="ECO:0000256" key="14">
    <source>
        <dbReference type="SAM" id="Phobius"/>
    </source>
</evidence>
<feature type="transmembrane region" description="Helical" evidence="14">
    <location>
        <begin position="133"/>
        <end position="161"/>
    </location>
</feature>
<feature type="transmembrane region" description="Helical" evidence="14">
    <location>
        <begin position="181"/>
        <end position="203"/>
    </location>
</feature>
<evidence type="ECO:0000256" key="5">
    <source>
        <dbReference type="ARBA" id="ARBA00022519"/>
    </source>
</evidence>
<dbReference type="InterPro" id="IPR003445">
    <property type="entry name" value="Cat_transpt"/>
</dbReference>
<feature type="binding site" evidence="13">
    <location>
        <position position="221"/>
    </location>
    <ligand>
        <name>K(+)</name>
        <dbReference type="ChEBI" id="CHEBI:29103"/>
    </ligand>
</feature>
<keyword evidence="7 14" id="KW-0812">Transmembrane</keyword>
<evidence type="ECO:0000256" key="9">
    <source>
        <dbReference type="ARBA" id="ARBA00022989"/>
    </source>
</evidence>
<feature type="transmembrane region" description="Helical" evidence="14">
    <location>
        <begin position="236"/>
        <end position="257"/>
    </location>
</feature>
<dbReference type="GO" id="GO:0015379">
    <property type="term" value="F:potassium:chloride symporter activity"/>
    <property type="evidence" value="ECO:0007669"/>
    <property type="project" value="InterPro"/>
</dbReference>
<keyword evidence="6 12" id="KW-0633">Potassium transport</keyword>
<protein>
    <recommendedName>
        <fullName evidence="12">Trk system potassium uptake protein</fullName>
    </recommendedName>
</protein>
<dbReference type="GO" id="GO:0005886">
    <property type="term" value="C:plasma membrane"/>
    <property type="evidence" value="ECO:0007669"/>
    <property type="project" value="UniProtKB-SubCell"/>
</dbReference>
<dbReference type="PANTHER" id="PTHR32024">
    <property type="entry name" value="TRK SYSTEM POTASSIUM UPTAKE PROTEIN TRKG-RELATED"/>
    <property type="match status" value="1"/>
</dbReference>
<evidence type="ECO:0000256" key="10">
    <source>
        <dbReference type="ARBA" id="ARBA00023065"/>
    </source>
</evidence>
<evidence type="ECO:0000256" key="13">
    <source>
        <dbReference type="PIRSR" id="PIRSR006247-1"/>
    </source>
</evidence>
<feature type="transmembrane region" description="Helical" evidence="14">
    <location>
        <begin position="278"/>
        <end position="299"/>
    </location>
</feature>
<keyword evidence="4 12" id="KW-1003">Cell membrane</keyword>
<evidence type="ECO:0000256" key="8">
    <source>
        <dbReference type="ARBA" id="ARBA00022958"/>
    </source>
</evidence>
<evidence type="ECO:0000256" key="12">
    <source>
        <dbReference type="PIRNR" id="PIRNR006247"/>
    </source>
</evidence>
<reference evidence="15" key="2">
    <citation type="submission" date="2022-07" db="EMBL/GenBank/DDBJ databases">
        <title>Sequence of Pasteurella multocoda 17BRD-035.</title>
        <authorList>
            <person name="Roy Chowdhury P."/>
            <person name="Alhamami T."/>
            <person name="Trott D.J."/>
            <person name="Djordvevic S.P."/>
        </authorList>
    </citation>
    <scope>NUCLEOTIDE SEQUENCE</scope>
    <source>
        <strain evidence="15">17BRD-035</strain>
    </source>
</reference>
<keyword evidence="11 12" id="KW-0472">Membrane</keyword>
<dbReference type="EMBL" id="JANIEN010000007">
    <property type="protein sequence ID" value="MDT3452499.1"/>
    <property type="molecule type" value="Genomic_DNA"/>
</dbReference>
<evidence type="ECO:0000256" key="6">
    <source>
        <dbReference type="ARBA" id="ARBA00022538"/>
    </source>
</evidence>
<evidence type="ECO:0000256" key="1">
    <source>
        <dbReference type="ARBA" id="ARBA00004429"/>
    </source>
</evidence>
<dbReference type="Pfam" id="PF02386">
    <property type="entry name" value="TrkH"/>
    <property type="match status" value="1"/>
</dbReference>
<evidence type="ECO:0000256" key="2">
    <source>
        <dbReference type="ARBA" id="ARBA00009137"/>
    </source>
</evidence>
<feature type="binding site" evidence="13">
    <location>
        <position position="112"/>
    </location>
    <ligand>
        <name>K(+)</name>
        <dbReference type="ChEBI" id="CHEBI:29103"/>
    </ligand>
</feature>
<comment type="similarity">
    <text evidence="2 12">Belongs to the TrkH potassium transport family.</text>
</comment>
<evidence type="ECO:0000313" key="17">
    <source>
        <dbReference type="Proteomes" id="UP000540079"/>
    </source>
</evidence>
<name>A0A849CQH1_PASMD</name>
<dbReference type="NCBIfam" id="TIGR00933">
    <property type="entry name" value="2a38"/>
    <property type="match status" value="1"/>
</dbReference>
<dbReference type="RefSeq" id="WP_010907193.1">
    <property type="nucleotide sequence ID" value="NZ_CP020403.2"/>
</dbReference>
<feature type="transmembrane region" description="Helical" evidence="14">
    <location>
        <begin position="12"/>
        <end position="32"/>
    </location>
</feature>
<keyword evidence="9 14" id="KW-1133">Transmembrane helix</keyword>
<keyword evidence="10 12" id="KW-0406">Ion transport</keyword>
<reference evidence="16 17" key="1">
    <citation type="journal article" date="2018" name="Front. Microbiol.">
        <title>Genetic and Phylogenetic Characteristics of Pasteurella multocida Isolates From Different Host Species.</title>
        <authorList>
            <person name="Peng Z."/>
            <person name="Liang W."/>
            <person name="Wang F."/>
            <person name="Xu Z."/>
            <person name="Xie Z."/>
            <person name="Lian Z."/>
            <person name="Hua L."/>
            <person name="Zhou R."/>
            <person name="Chen H."/>
            <person name="Wu B."/>
        </authorList>
    </citation>
    <scope>NUCLEOTIDE SEQUENCE [LARGE SCALE GENOMIC DNA]</scope>
    <source>
        <strain evidence="16 17">HNA06</strain>
    </source>
</reference>
<dbReference type="PIRSF" id="PIRSF006247">
    <property type="entry name" value="TrkH"/>
    <property type="match status" value="1"/>
</dbReference>
<feature type="transmembrane region" description="Helical" evidence="14">
    <location>
        <begin position="460"/>
        <end position="485"/>
    </location>
</feature>
<organism evidence="16 17">
    <name type="scientific">Pasteurella multocida</name>
    <dbReference type="NCBI Taxonomy" id="747"/>
    <lineage>
        <taxon>Bacteria</taxon>
        <taxon>Pseudomonadati</taxon>
        <taxon>Pseudomonadota</taxon>
        <taxon>Gammaproteobacteria</taxon>
        <taxon>Pasteurellales</taxon>
        <taxon>Pasteurellaceae</taxon>
        <taxon>Pasteurella</taxon>
    </lineage>
</organism>
<dbReference type="AlphaFoldDB" id="A0A849CQH1"/>
<feature type="transmembrane region" description="Helical" evidence="14">
    <location>
        <begin position="69"/>
        <end position="90"/>
    </location>
</feature>
<keyword evidence="8 12" id="KW-0630">Potassium</keyword>
<keyword evidence="5 12" id="KW-0997">Cell inner membrane</keyword>
<gene>
    <name evidence="16" type="ORF">C2800_08560</name>
    <name evidence="15" type="ORF">NQF69_06900</name>
</gene>